<evidence type="ECO:0000256" key="2">
    <source>
        <dbReference type="ARBA" id="ARBA00023125"/>
    </source>
</evidence>
<dbReference type="PANTHER" id="PTHR43280">
    <property type="entry name" value="ARAC-FAMILY TRANSCRIPTIONAL REGULATOR"/>
    <property type="match status" value="1"/>
</dbReference>
<reference evidence="5" key="1">
    <citation type="submission" date="2022-07" db="EMBL/GenBank/DDBJ databases">
        <title>Isolation, identification, and degradation of a PFOSA degrading strain from sewage treatment plant.</title>
        <authorList>
            <person name="Zhang L."/>
            <person name="Huo Y."/>
        </authorList>
    </citation>
    <scope>NUCLEOTIDE SEQUENCE</scope>
    <source>
        <strain evidence="5">C1</strain>
    </source>
</reference>
<dbReference type="InterPro" id="IPR009057">
    <property type="entry name" value="Homeodomain-like_sf"/>
</dbReference>
<dbReference type="SUPFAM" id="SSF51215">
    <property type="entry name" value="Regulatory protein AraC"/>
    <property type="match status" value="1"/>
</dbReference>
<gene>
    <name evidence="5" type="ORF">NOX80_06780</name>
</gene>
<evidence type="ECO:0000256" key="1">
    <source>
        <dbReference type="ARBA" id="ARBA00023015"/>
    </source>
</evidence>
<dbReference type="InterPro" id="IPR037923">
    <property type="entry name" value="HTH-like"/>
</dbReference>
<dbReference type="PANTHER" id="PTHR43280:SF32">
    <property type="entry name" value="TRANSCRIPTIONAL REGULATORY PROTEIN"/>
    <property type="match status" value="1"/>
</dbReference>
<evidence type="ECO:0000256" key="3">
    <source>
        <dbReference type="ARBA" id="ARBA00023163"/>
    </source>
</evidence>
<dbReference type="Gene3D" id="1.10.10.60">
    <property type="entry name" value="Homeodomain-like"/>
    <property type="match status" value="1"/>
</dbReference>
<dbReference type="Proteomes" id="UP001059844">
    <property type="component" value="Chromosome"/>
</dbReference>
<accession>A0ABY5IZG9</accession>
<evidence type="ECO:0000313" key="6">
    <source>
        <dbReference type="Proteomes" id="UP001059844"/>
    </source>
</evidence>
<evidence type="ECO:0000259" key="4">
    <source>
        <dbReference type="PROSITE" id="PS01124"/>
    </source>
</evidence>
<dbReference type="Pfam" id="PF12833">
    <property type="entry name" value="HTH_18"/>
    <property type="match status" value="1"/>
</dbReference>
<dbReference type="SMART" id="SM00342">
    <property type="entry name" value="HTH_ARAC"/>
    <property type="match status" value="1"/>
</dbReference>
<organism evidence="5 6">
    <name type="scientific">Flavobacterium cerinum</name>
    <dbReference type="NCBI Taxonomy" id="2502784"/>
    <lineage>
        <taxon>Bacteria</taxon>
        <taxon>Pseudomonadati</taxon>
        <taxon>Bacteroidota</taxon>
        <taxon>Flavobacteriia</taxon>
        <taxon>Flavobacteriales</taxon>
        <taxon>Flavobacteriaceae</taxon>
        <taxon>Flavobacterium</taxon>
    </lineage>
</organism>
<dbReference type="EMBL" id="CP101751">
    <property type="protein sequence ID" value="UUC46896.1"/>
    <property type="molecule type" value="Genomic_DNA"/>
</dbReference>
<keyword evidence="3" id="KW-0804">Transcription</keyword>
<sequence length="289" mass="34732">MKTVIFKKSECETDFLLTVRDWQSLRYTHVITDTYNTDYFEVLFFKRAKGYVELNHSEIAVTDNTIVFISPYQKRKWKLDPDHLDFTMLIFQEDFLNDFFSDKLFTYRMLYFYQLKCPLKLPVAQDEMEKYYSTLMEIKAELQHIRMDSVHIIRSLLYYLLQKLNRNYSEMYDLPLELPVNNYAYQFKQLMEVHIKEKQRIEDYCELLRISRITLNKAVKAQFNLTASQLLKYRLLLEIKNLLLFSELNVSQIAGELNFSEAAHMMRFFKQQTGITTGAFLQDYQNGRI</sequence>
<feature type="domain" description="HTH araC/xylS-type" evidence="4">
    <location>
        <begin position="185"/>
        <end position="283"/>
    </location>
</feature>
<dbReference type="PROSITE" id="PS01124">
    <property type="entry name" value="HTH_ARAC_FAMILY_2"/>
    <property type="match status" value="1"/>
</dbReference>
<dbReference type="InterPro" id="IPR018060">
    <property type="entry name" value="HTH_AraC"/>
</dbReference>
<evidence type="ECO:0000313" key="5">
    <source>
        <dbReference type="EMBL" id="UUC46896.1"/>
    </source>
</evidence>
<proteinExistence type="predicted"/>
<protein>
    <submittedName>
        <fullName evidence="5">AraC family transcriptional regulator</fullName>
    </submittedName>
</protein>
<keyword evidence="6" id="KW-1185">Reference proteome</keyword>
<keyword evidence="2" id="KW-0238">DNA-binding</keyword>
<dbReference type="SUPFAM" id="SSF46689">
    <property type="entry name" value="Homeodomain-like"/>
    <property type="match status" value="1"/>
</dbReference>
<name>A0ABY5IZG9_9FLAO</name>
<dbReference type="RefSeq" id="WP_256552549.1">
    <property type="nucleotide sequence ID" value="NZ_CP101751.1"/>
</dbReference>
<keyword evidence="1" id="KW-0805">Transcription regulation</keyword>